<evidence type="ECO:0000313" key="4">
    <source>
        <dbReference type="EMBL" id="GCD20722.1"/>
    </source>
</evidence>
<dbReference type="GO" id="GO:0016791">
    <property type="term" value="F:phosphatase activity"/>
    <property type="evidence" value="ECO:0007669"/>
    <property type="project" value="TreeGrafter"/>
</dbReference>
<feature type="transmembrane region" description="Helical" evidence="2">
    <location>
        <begin position="59"/>
        <end position="82"/>
    </location>
</feature>
<evidence type="ECO:0000313" key="5">
    <source>
        <dbReference type="Proteomes" id="UP000288246"/>
    </source>
</evidence>
<comment type="caution">
    <text evidence="4">The sequence shown here is derived from an EMBL/GenBank/DDBJ whole genome shotgun (WGS) entry which is preliminary data.</text>
</comment>
<protein>
    <submittedName>
        <fullName evidence="4">Membrane protein</fullName>
    </submittedName>
</protein>
<reference evidence="4 5" key="1">
    <citation type="submission" date="2018-11" db="EMBL/GenBank/DDBJ databases">
        <title>Draft genome sequence of Cellulomonas takizawaensis strain TKZ-21.</title>
        <authorList>
            <person name="Yamamura H."/>
            <person name="Hayashi T."/>
            <person name="Hamada M."/>
            <person name="Serisawa Y."/>
            <person name="Matsuyama K."/>
            <person name="Nakagawa Y."/>
            <person name="Otoguro M."/>
            <person name="Yanagida F."/>
            <person name="Hayakawa M."/>
        </authorList>
    </citation>
    <scope>NUCLEOTIDE SEQUENCE [LARGE SCALE GENOMIC DNA]</scope>
    <source>
        <strain evidence="4 5">TKZ-21</strain>
    </source>
</reference>
<dbReference type="Gene3D" id="3.60.40.10">
    <property type="entry name" value="PPM-type phosphatase domain"/>
    <property type="match status" value="1"/>
</dbReference>
<keyword evidence="1" id="KW-0378">Hydrolase</keyword>
<evidence type="ECO:0000256" key="2">
    <source>
        <dbReference type="SAM" id="Phobius"/>
    </source>
</evidence>
<proteinExistence type="predicted"/>
<keyword evidence="2" id="KW-0812">Transmembrane</keyword>
<dbReference type="OrthoDB" id="4935951at2"/>
<feature type="domain" description="PPM-type phosphatase" evidence="3">
    <location>
        <begin position="152"/>
        <end position="360"/>
    </location>
</feature>
<name>A0A401V1D9_9CELL</name>
<dbReference type="RefSeq" id="WP_124343230.1">
    <property type="nucleotide sequence ID" value="NZ_BHYL01000189.1"/>
</dbReference>
<dbReference type="InterPro" id="IPR001932">
    <property type="entry name" value="PPM-type_phosphatase-like_dom"/>
</dbReference>
<dbReference type="InterPro" id="IPR052016">
    <property type="entry name" value="Bact_Sigma-Reg"/>
</dbReference>
<evidence type="ECO:0000259" key="3">
    <source>
        <dbReference type="SMART" id="SM00331"/>
    </source>
</evidence>
<dbReference type="AlphaFoldDB" id="A0A401V1D9"/>
<dbReference type="EMBL" id="BHYL01000189">
    <property type="protein sequence ID" value="GCD20722.1"/>
    <property type="molecule type" value="Genomic_DNA"/>
</dbReference>
<dbReference type="PANTHER" id="PTHR43156:SF2">
    <property type="entry name" value="STAGE II SPORULATION PROTEIN E"/>
    <property type="match status" value="1"/>
</dbReference>
<gene>
    <name evidence="4" type="ORF">CTKZ_22840</name>
</gene>
<sequence length="361" mass="37499">MTTGAVVGPGPLTRIVLAVRRRVLRSQRGLAGLLILLSGAVVAGIVLQSRWVPPSTLLLLLLAGVVLLRLHPLAALCVVVLVEALVLMLADVPAMVPGVVVLIGVATVVALVFANERDRLGLRGAPGGHMLVDLRDRLSAHGRVPALPAGWSVDTEIRSAHADAFSGDFMVARLRRGAVLEVVLVDVSGKGLDAGVRSLQLSGAFGGLLGALPTESFLQAANAYVLDQDWEEGFATAVHVAVDLSSGDYTVASAGHPPPLHLHAGAGRLDVVDTVGSPALGVVDDLPYRPRYGRLEPGDVLLLYTDGLVDTPGTSLDRGLDRLMGAADRVLAPRAGGAAAVLAAVRADDSDDRALVLVRRD</sequence>
<accession>A0A401V1D9</accession>
<feature type="transmembrane region" description="Helical" evidence="2">
    <location>
        <begin position="29"/>
        <end position="47"/>
    </location>
</feature>
<dbReference type="Pfam" id="PF07228">
    <property type="entry name" value="SpoIIE"/>
    <property type="match status" value="1"/>
</dbReference>
<organism evidence="4 5">
    <name type="scientific">Cellulomonas algicola</name>
    <dbReference type="NCBI Taxonomy" id="2071633"/>
    <lineage>
        <taxon>Bacteria</taxon>
        <taxon>Bacillati</taxon>
        <taxon>Actinomycetota</taxon>
        <taxon>Actinomycetes</taxon>
        <taxon>Micrococcales</taxon>
        <taxon>Cellulomonadaceae</taxon>
        <taxon>Cellulomonas</taxon>
    </lineage>
</organism>
<keyword evidence="2" id="KW-0472">Membrane</keyword>
<dbReference type="Proteomes" id="UP000288246">
    <property type="component" value="Unassembled WGS sequence"/>
</dbReference>
<dbReference type="SMART" id="SM00331">
    <property type="entry name" value="PP2C_SIG"/>
    <property type="match status" value="1"/>
</dbReference>
<dbReference type="PANTHER" id="PTHR43156">
    <property type="entry name" value="STAGE II SPORULATION PROTEIN E-RELATED"/>
    <property type="match status" value="1"/>
</dbReference>
<feature type="transmembrane region" description="Helical" evidence="2">
    <location>
        <begin position="94"/>
        <end position="114"/>
    </location>
</feature>
<evidence type="ECO:0000256" key="1">
    <source>
        <dbReference type="ARBA" id="ARBA00022801"/>
    </source>
</evidence>
<dbReference type="InterPro" id="IPR036457">
    <property type="entry name" value="PPM-type-like_dom_sf"/>
</dbReference>
<dbReference type="SUPFAM" id="SSF81606">
    <property type="entry name" value="PP2C-like"/>
    <property type="match status" value="1"/>
</dbReference>
<keyword evidence="5" id="KW-1185">Reference proteome</keyword>
<keyword evidence="2" id="KW-1133">Transmembrane helix</keyword>